<keyword evidence="3" id="KW-1185">Reference proteome</keyword>
<feature type="transmembrane region" description="Helical" evidence="1">
    <location>
        <begin position="156"/>
        <end position="175"/>
    </location>
</feature>
<organism evidence="2 3">
    <name type="scientific">Pythium insidiosum</name>
    <name type="common">Pythiosis disease agent</name>
    <dbReference type="NCBI Taxonomy" id="114742"/>
    <lineage>
        <taxon>Eukaryota</taxon>
        <taxon>Sar</taxon>
        <taxon>Stramenopiles</taxon>
        <taxon>Oomycota</taxon>
        <taxon>Peronosporomycetes</taxon>
        <taxon>Pythiales</taxon>
        <taxon>Pythiaceae</taxon>
        <taxon>Pythium</taxon>
    </lineage>
</organism>
<feature type="transmembrane region" description="Helical" evidence="1">
    <location>
        <begin position="57"/>
        <end position="76"/>
    </location>
</feature>
<keyword evidence="1" id="KW-1133">Transmembrane helix</keyword>
<dbReference type="Proteomes" id="UP001209570">
    <property type="component" value="Unassembled WGS sequence"/>
</dbReference>
<dbReference type="EMBL" id="JAKCXM010000013">
    <property type="protein sequence ID" value="KAJ0408260.1"/>
    <property type="molecule type" value="Genomic_DNA"/>
</dbReference>
<dbReference type="PANTHER" id="PTHR36513:SF1">
    <property type="entry name" value="TRANSMEMBRANE PROTEIN"/>
    <property type="match status" value="1"/>
</dbReference>
<keyword evidence="1" id="KW-0812">Transmembrane</keyword>
<feature type="transmembrane region" description="Helical" evidence="1">
    <location>
        <begin position="97"/>
        <end position="118"/>
    </location>
</feature>
<accession>A0AAD5QEA1</accession>
<dbReference type="AlphaFoldDB" id="A0AAD5QEA1"/>
<protein>
    <recommendedName>
        <fullName evidence="4">Transmembrane protein</fullName>
    </recommendedName>
</protein>
<evidence type="ECO:0000313" key="3">
    <source>
        <dbReference type="Proteomes" id="UP001209570"/>
    </source>
</evidence>
<sequence length="360" mass="41001">MSAIRQDLELELLEKGDEVGSRSKLSDALLDQCIAFNYKRTFAIMSERRVVREYKGVYVKLFTWLLVVYILSVLVADIIRSRDPHQELFSADNLGASLLNLVLVVIMVQVCAPIALVIRWLISWVIIAELAIYLVTGDIKAVFWQETSISEKKAQARRIIVLILIIMEGLTIATYCYTHHVYPWLDNALIWSEILSRESIFDPLVYSIGKRVEMLHRDPDGNNERANRASRWSLFRGARATVSAELDNEAVEMNEKSQFPGVASVVFNDLPSDSPCHPHDDPDSAASNRDFLDVDVVDTTWMDNNVHAVRHNYFNLNPTMIDDLRQIIVSKRRARHRPGLLHTSANIHIFLVAPGHIKND</sequence>
<gene>
    <name evidence="2" type="ORF">P43SY_004418</name>
</gene>
<evidence type="ECO:0000256" key="1">
    <source>
        <dbReference type="SAM" id="Phobius"/>
    </source>
</evidence>
<comment type="caution">
    <text evidence="2">The sequence shown here is derived from an EMBL/GenBank/DDBJ whole genome shotgun (WGS) entry which is preliminary data.</text>
</comment>
<reference evidence="2" key="1">
    <citation type="submission" date="2021-12" db="EMBL/GenBank/DDBJ databases">
        <title>Prjna785345.</title>
        <authorList>
            <person name="Rujirawat T."/>
            <person name="Krajaejun T."/>
        </authorList>
    </citation>
    <scope>NUCLEOTIDE SEQUENCE</scope>
    <source>
        <strain evidence="2">Pi057C3</strain>
    </source>
</reference>
<evidence type="ECO:0008006" key="4">
    <source>
        <dbReference type="Google" id="ProtNLM"/>
    </source>
</evidence>
<name>A0AAD5QEA1_PYTIN</name>
<proteinExistence type="predicted"/>
<dbReference type="PANTHER" id="PTHR36513">
    <property type="entry name" value="ABC TRANSMEMBRANE TYPE-1 DOMAIN-CONTAINING PROTEIN"/>
    <property type="match status" value="1"/>
</dbReference>
<evidence type="ECO:0000313" key="2">
    <source>
        <dbReference type="EMBL" id="KAJ0408260.1"/>
    </source>
</evidence>
<keyword evidence="1" id="KW-0472">Membrane</keyword>